<evidence type="ECO:0000313" key="1">
    <source>
        <dbReference type="EMBL" id="GJE54332.1"/>
    </source>
</evidence>
<dbReference type="Pfam" id="PF14384">
    <property type="entry name" value="BrnA_antitoxin"/>
    <property type="match status" value="1"/>
</dbReference>
<dbReference type="InterPro" id="IPR025528">
    <property type="entry name" value="BrnA_antitoxin"/>
</dbReference>
<organism evidence="1 2">
    <name type="scientific">Methylobacterium thuringiense</name>
    <dbReference type="NCBI Taxonomy" id="1003091"/>
    <lineage>
        <taxon>Bacteria</taxon>
        <taxon>Pseudomonadati</taxon>
        <taxon>Pseudomonadota</taxon>
        <taxon>Alphaproteobacteria</taxon>
        <taxon>Hyphomicrobiales</taxon>
        <taxon>Methylobacteriaceae</taxon>
        <taxon>Methylobacterium</taxon>
    </lineage>
</organism>
<reference evidence="1" key="2">
    <citation type="submission" date="2021-08" db="EMBL/GenBank/DDBJ databases">
        <authorList>
            <person name="Tani A."/>
            <person name="Ola A."/>
            <person name="Ogura Y."/>
            <person name="Katsura K."/>
            <person name="Hayashi T."/>
        </authorList>
    </citation>
    <scope>NUCLEOTIDE SEQUENCE</scope>
    <source>
        <strain evidence="1">DSM 23674</strain>
    </source>
</reference>
<proteinExistence type="predicted"/>
<evidence type="ECO:0000313" key="2">
    <source>
        <dbReference type="Proteomes" id="UP001055101"/>
    </source>
</evidence>
<comment type="caution">
    <text evidence="1">The sequence shown here is derived from an EMBL/GenBank/DDBJ whole genome shotgun (WGS) entry which is preliminary data.</text>
</comment>
<dbReference type="Proteomes" id="UP001055101">
    <property type="component" value="Unassembled WGS sequence"/>
</dbReference>
<reference evidence="1" key="1">
    <citation type="journal article" date="2021" name="Front. Microbiol.">
        <title>Comprehensive Comparative Genomics and Phenotyping of Methylobacterium Species.</title>
        <authorList>
            <person name="Alessa O."/>
            <person name="Ogura Y."/>
            <person name="Fujitani Y."/>
            <person name="Takami H."/>
            <person name="Hayashi T."/>
            <person name="Sahin N."/>
            <person name="Tani A."/>
        </authorList>
    </citation>
    <scope>NUCLEOTIDE SEQUENCE</scope>
    <source>
        <strain evidence="1">DSM 23674</strain>
    </source>
</reference>
<protein>
    <recommendedName>
        <fullName evidence="3">BrnA antitoxin family protein</fullName>
    </recommendedName>
</protein>
<sequence>MSASKRASPRFSADRPIGTDLVALDAHEITPEEYEELPEITDEMIERADFHIGGKLIRRGRGRPKIERPKRQVTLRLDADVLDGIRATGAGWHGRVNQALRDWLAASPRERD</sequence>
<dbReference type="EMBL" id="BPRA01000003">
    <property type="protein sequence ID" value="GJE54332.1"/>
    <property type="molecule type" value="Genomic_DNA"/>
</dbReference>
<keyword evidence="2" id="KW-1185">Reference proteome</keyword>
<gene>
    <name evidence="1" type="ORF">EKPJFOCH_0806</name>
</gene>
<evidence type="ECO:0008006" key="3">
    <source>
        <dbReference type="Google" id="ProtNLM"/>
    </source>
</evidence>
<accession>A0ABQ4TII6</accession>
<name>A0ABQ4TII6_9HYPH</name>